<dbReference type="InterPro" id="IPR012745">
    <property type="entry name" value="Pseudoazurin"/>
</dbReference>
<keyword evidence="4" id="KW-0479">Metal-binding</keyword>
<evidence type="ECO:0000256" key="4">
    <source>
        <dbReference type="ARBA" id="ARBA00022723"/>
    </source>
</evidence>
<evidence type="ECO:0000256" key="3">
    <source>
        <dbReference type="ARBA" id="ARBA00022448"/>
    </source>
</evidence>
<keyword evidence="5" id="KW-0574">Periplasm</keyword>
<reference evidence="11" key="2">
    <citation type="submission" date="2023-07" db="EMBL/GenBank/DDBJ databases">
        <authorList>
            <person name="Shen H."/>
        </authorList>
    </citation>
    <scope>NUCLEOTIDE SEQUENCE</scope>
    <source>
        <strain evidence="11">TNR-22</strain>
    </source>
</reference>
<dbReference type="RefSeq" id="WP_304378853.1">
    <property type="nucleotide sequence ID" value="NZ_JAUOZU010000023.1"/>
</dbReference>
<comment type="caution">
    <text evidence="11">The sequence shown here is derived from an EMBL/GenBank/DDBJ whole genome shotgun (WGS) entry which is preliminary data.</text>
</comment>
<feature type="signal peptide" evidence="9">
    <location>
        <begin position="1"/>
        <end position="23"/>
    </location>
</feature>
<evidence type="ECO:0000259" key="10">
    <source>
        <dbReference type="Pfam" id="PF00127"/>
    </source>
</evidence>
<evidence type="ECO:0000256" key="1">
    <source>
        <dbReference type="ARBA" id="ARBA00001935"/>
    </source>
</evidence>
<evidence type="ECO:0000256" key="8">
    <source>
        <dbReference type="NCBIfam" id="TIGR02375"/>
    </source>
</evidence>
<keyword evidence="9" id="KW-0732">Signal</keyword>
<reference evidence="11" key="1">
    <citation type="journal article" date="2015" name="Int. J. Syst. Evol. Microbiol.">
        <title>Rhizobium alvei sp. nov., isolated from a freshwater river.</title>
        <authorList>
            <person name="Sheu S.Y."/>
            <person name="Huang H.W."/>
            <person name="Young C.C."/>
            <person name="Chen W.M."/>
        </authorList>
    </citation>
    <scope>NUCLEOTIDE SEQUENCE</scope>
    <source>
        <strain evidence="11">TNR-22</strain>
    </source>
</reference>
<proteinExistence type="predicted"/>
<dbReference type="InterPro" id="IPR001235">
    <property type="entry name" value="Copper_blue_Plastocyanin"/>
</dbReference>
<organism evidence="11 12">
    <name type="scientific">Rhizobium alvei</name>
    <dbReference type="NCBI Taxonomy" id="1132659"/>
    <lineage>
        <taxon>Bacteria</taxon>
        <taxon>Pseudomonadati</taxon>
        <taxon>Pseudomonadota</taxon>
        <taxon>Alphaproteobacteria</taxon>
        <taxon>Hyphomicrobiales</taxon>
        <taxon>Rhizobiaceae</taxon>
        <taxon>Rhizobium/Agrobacterium group</taxon>
        <taxon>Rhizobium</taxon>
    </lineage>
</organism>
<dbReference type="CDD" id="cd04218">
    <property type="entry name" value="Pseudoazurin"/>
    <property type="match status" value="1"/>
</dbReference>
<evidence type="ECO:0000256" key="9">
    <source>
        <dbReference type="SAM" id="SignalP"/>
    </source>
</evidence>
<feature type="chain" id="PRO_5045173238" description="Pseudoazurin" evidence="9">
    <location>
        <begin position="24"/>
        <end position="147"/>
    </location>
</feature>
<evidence type="ECO:0000313" key="12">
    <source>
        <dbReference type="Proteomes" id="UP001174932"/>
    </source>
</evidence>
<evidence type="ECO:0000256" key="2">
    <source>
        <dbReference type="ARBA" id="ARBA00004418"/>
    </source>
</evidence>
<dbReference type="Proteomes" id="UP001174932">
    <property type="component" value="Unassembled WGS sequence"/>
</dbReference>
<keyword evidence="7" id="KW-0186">Copper</keyword>
<dbReference type="InterPro" id="IPR002386">
    <property type="entry name" value="Amicyanin/Pseudoazurin"/>
</dbReference>
<keyword evidence="12" id="KW-1185">Reference proteome</keyword>
<dbReference type="NCBIfam" id="TIGR02375">
    <property type="entry name" value="pseudoazurin"/>
    <property type="match status" value="1"/>
</dbReference>
<evidence type="ECO:0000256" key="5">
    <source>
        <dbReference type="ARBA" id="ARBA00022764"/>
    </source>
</evidence>
<keyword evidence="6" id="KW-0249">Electron transport</keyword>
<dbReference type="Gene3D" id="2.60.40.420">
    <property type="entry name" value="Cupredoxins - blue copper proteins"/>
    <property type="match status" value="1"/>
</dbReference>
<dbReference type="PRINTS" id="PR00156">
    <property type="entry name" value="COPPERBLUE"/>
</dbReference>
<gene>
    <name evidence="11" type="ORF">Q4481_23220</name>
</gene>
<dbReference type="InterPro" id="IPR000923">
    <property type="entry name" value="BlueCu_1"/>
</dbReference>
<dbReference type="SUPFAM" id="SSF49503">
    <property type="entry name" value="Cupredoxins"/>
    <property type="match status" value="1"/>
</dbReference>
<dbReference type="PRINTS" id="PR00155">
    <property type="entry name" value="AMICYANIN"/>
</dbReference>
<evidence type="ECO:0000313" key="11">
    <source>
        <dbReference type="EMBL" id="MDO6966876.1"/>
    </source>
</evidence>
<accession>A0ABT8YTE8</accession>
<comment type="subcellular location">
    <subcellularLocation>
        <location evidence="2">Periplasm</location>
    </subcellularLocation>
</comment>
<sequence length="147" mass="15548">MKNLIRTTVYIAMALAAASQATAADFEVHMLNKGKDGAMVFEPGLSKIAVGDSVTFLPTDKSHNAETIKDLIPEGAEAFKGKMNETVKITFSTEGAYVIKCAPHLGMGMVALVVVGDKPANLESIKTAKLPKKARERLDADIAASGN</sequence>
<feature type="domain" description="Blue (type 1) copper" evidence="10">
    <location>
        <begin position="29"/>
        <end position="115"/>
    </location>
</feature>
<dbReference type="InterPro" id="IPR008972">
    <property type="entry name" value="Cupredoxin"/>
</dbReference>
<evidence type="ECO:0000256" key="6">
    <source>
        <dbReference type="ARBA" id="ARBA00022982"/>
    </source>
</evidence>
<evidence type="ECO:0000256" key="7">
    <source>
        <dbReference type="ARBA" id="ARBA00023008"/>
    </source>
</evidence>
<dbReference type="Pfam" id="PF00127">
    <property type="entry name" value="Copper-bind"/>
    <property type="match status" value="1"/>
</dbReference>
<keyword evidence="3" id="KW-0813">Transport</keyword>
<dbReference type="EMBL" id="JAUOZU010000023">
    <property type="protein sequence ID" value="MDO6966876.1"/>
    <property type="molecule type" value="Genomic_DNA"/>
</dbReference>
<name>A0ABT8YTE8_9HYPH</name>
<comment type="cofactor">
    <cofactor evidence="1">
        <name>Cu cation</name>
        <dbReference type="ChEBI" id="CHEBI:23378"/>
    </cofactor>
</comment>
<protein>
    <recommendedName>
        <fullName evidence="8">Pseudoazurin</fullName>
    </recommendedName>
</protein>